<comment type="caution">
    <text evidence="1">The sequence shown here is derived from an EMBL/GenBank/DDBJ whole genome shotgun (WGS) entry which is preliminary data.</text>
</comment>
<reference evidence="1 2" key="1">
    <citation type="submission" date="2019-09" db="EMBL/GenBank/DDBJ databases">
        <title>Characterization of the phylogenetic diversity of two novel species belonging to the genus Bifidobacterium: Bifidobacterium cebidarum sp. nov. and Bifidobacterium leontopitheci sp. nov.</title>
        <authorList>
            <person name="Lugli G.A."/>
            <person name="Duranti S."/>
            <person name="Milani C."/>
            <person name="Turroni F."/>
            <person name="Ventura M."/>
        </authorList>
    </citation>
    <scope>NUCLEOTIDE SEQUENCE [LARGE SCALE GENOMIC DNA]</scope>
    <source>
        <strain evidence="1 2">DSM 100238</strain>
    </source>
</reference>
<dbReference type="InterPro" id="IPR011335">
    <property type="entry name" value="Restrct_endonuc-II-like"/>
</dbReference>
<gene>
    <name evidence="1" type="ORF">DSM100238_0157</name>
</gene>
<keyword evidence="2" id="KW-1185">Reference proteome</keyword>
<evidence type="ECO:0000313" key="2">
    <source>
        <dbReference type="Proteomes" id="UP000440041"/>
    </source>
</evidence>
<organism evidence="1 2">
    <name type="scientific">Bifidobacterium apri</name>
    <dbReference type="NCBI Taxonomy" id="1769423"/>
    <lineage>
        <taxon>Bacteria</taxon>
        <taxon>Bacillati</taxon>
        <taxon>Actinomycetota</taxon>
        <taxon>Actinomycetes</taxon>
        <taxon>Bifidobacteriales</taxon>
        <taxon>Bifidobacteriaceae</taxon>
        <taxon>Bifidobacterium</taxon>
    </lineage>
</organism>
<dbReference type="SUPFAM" id="SSF52980">
    <property type="entry name" value="Restriction endonuclease-like"/>
    <property type="match status" value="1"/>
</dbReference>
<evidence type="ECO:0000313" key="1">
    <source>
        <dbReference type="EMBL" id="KAB8301838.1"/>
    </source>
</evidence>
<dbReference type="AlphaFoldDB" id="A0A6A2VWH6"/>
<proteinExistence type="predicted"/>
<sequence length="314" mass="36000">MTDMWQCSDLIQRSLKLGTGDFFESTRTKLIRIRAVTVQRCYEAQSRSRRCLIFGLETALKLMCVEVPSEIDYDGLTAVAPDCPNRPQLHGVRSIVWPHELPTVTINDITCVTPAMTWIMYARKTGLQEMILLGDALTRRDIEQKWYSKAQLESCVADFIQTNGYNGRNRFQVCSRALSLMRENTDSFPETLLRLTLMQHGLPCPEVNYQLTPPNCDERLFLDLAFPHARVAVEYDGRQHARQWDRDQRRLKAIGDARWSHVAVTGADLRSAESRVALAASVADRLERQLGRRVQISKPLTLRQLSDPRRVRAR</sequence>
<dbReference type="Proteomes" id="UP000440041">
    <property type="component" value="Unassembled WGS sequence"/>
</dbReference>
<accession>A0A6A2VWH6</accession>
<dbReference type="EMBL" id="WBSO01000001">
    <property type="protein sequence ID" value="KAB8301838.1"/>
    <property type="molecule type" value="Genomic_DNA"/>
</dbReference>
<evidence type="ECO:0008006" key="3">
    <source>
        <dbReference type="Google" id="ProtNLM"/>
    </source>
</evidence>
<protein>
    <recommendedName>
        <fullName evidence="3">DUF559 domain-containing protein</fullName>
    </recommendedName>
</protein>
<name>A0A6A2VWH6_9BIFI</name>